<dbReference type="InterPro" id="IPR007497">
    <property type="entry name" value="SIMPL/DUF541"/>
</dbReference>
<evidence type="ECO:0000256" key="1">
    <source>
        <dbReference type="SAM" id="Phobius"/>
    </source>
</evidence>
<keyword evidence="3" id="KW-1185">Reference proteome</keyword>
<dbReference type="Gene3D" id="3.30.110.170">
    <property type="entry name" value="Protein of unknown function (DUF541), domain 1"/>
    <property type="match status" value="1"/>
</dbReference>
<dbReference type="EMBL" id="VOPY01000001">
    <property type="protein sequence ID" value="TXC73592.1"/>
    <property type="molecule type" value="Genomic_DNA"/>
</dbReference>
<dbReference type="PIRSF" id="PIRSF029033">
    <property type="entry name" value="UCP029033"/>
    <property type="match status" value="1"/>
</dbReference>
<evidence type="ECO:0000313" key="2">
    <source>
        <dbReference type="EMBL" id="TXC73592.1"/>
    </source>
</evidence>
<gene>
    <name evidence="2" type="ORF">FSZ31_02275</name>
</gene>
<dbReference type="PANTHER" id="PTHR34387:SF2">
    <property type="entry name" value="SLR1258 PROTEIN"/>
    <property type="match status" value="1"/>
</dbReference>
<dbReference type="RefSeq" id="WP_147121429.1">
    <property type="nucleotide sequence ID" value="NZ_VOPY01000001.1"/>
</dbReference>
<keyword evidence="1" id="KW-1133">Transmembrane helix</keyword>
<dbReference type="InterPro" id="IPR016907">
    <property type="entry name" value="UCP029033"/>
</dbReference>
<accession>A0A5C6UKH7</accession>
<dbReference type="PANTHER" id="PTHR34387">
    <property type="entry name" value="SLR1258 PROTEIN"/>
    <property type="match status" value="1"/>
</dbReference>
<comment type="caution">
    <text evidence="2">The sequence shown here is derived from an EMBL/GenBank/DDBJ whole genome shotgun (WGS) entry which is preliminary data.</text>
</comment>
<name>A0A5C6UKH7_9SPHN</name>
<keyword evidence="1" id="KW-0812">Transmembrane</keyword>
<dbReference type="OrthoDB" id="9806540at2"/>
<dbReference type="InterPro" id="IPR052022">
    <property type="entry name" value="26kDa_periplasmic_antigen"/>
</dbReference>
<keyword evidence="1" id="KW-0472">Membrane</keyword>
<organism evidence="2 3">
    <name type="scientific">Flavisphingopyxis soli</name>
    <dbReference type="NCBI Taxonomy" id="2601267"/>
    <lineage>
        <taxon>Bacteria</taxon>
        <taxon>Pseudomonadati</taxon>
        <taxon>Pseudomonadota</taxon>
        <taxon>Alphaproteobacteria</taxon>
        <taxon>Sphingomonadales</taxon>
        <taxon>Sphingopyxidaceae</taxon>
        <taxon>Flavisphingopyxis</taxon>
    </lineage>
</organism>
<feature type="transmembrane region" description="Helical" evidence="1">
    <location>
        <begin position="20"/>
        <end position="41"/>
    </location>
</feature>
<dbReference type="AlphaFoldDB" id="A0A5C6UKH7"/>
<sequence length="249" mass="26799">MDHDETALPPHRGRFLASWPGIVLGSVAIFSLGIVTSGYLLGDGLRRAKAAERAVTVRGVSERDVIANTATWSIGFSQQGPTLAATQPQVARQAQAVRKFFLEAGFKPTEISDTGISVSRERDYNSSVEHIIINRRIGVKSNDIGRMKAAFAKQAELVAAGVPLTDSNISYTFTQLDKVKPAMVAEATRDARESAQQFAKDSGAKVGGIKSATQGYFSIEARDGEGDYGSGDTPNKKVRVVTTVEFYLD</sequence>
<evidence type="ECO:0000313" key="3">
    <source>
        <dbReference type="Proteomes" id="UP000321129"/>
    </source>
</evidence>
<dbReference type="GO" id="GO:0006974">
    <property type="term" value="P:DNA damage response"/>
    <property type="evidence" value="ECO:0007669"/>
    <property type="project" value="TreeGrafter"/>
</dbReference>
<reference evidence="2 3" key="1">
    <citation type="submission" date="2019-08" db="EMBL/GenBank/DDBJ databases">
        <title>Sphingorhabdus soil sp. nov., isolated from arctic soil.</title>
        <authorList>
            <person name="Liu Y."/>
        </authorList>
    </citation>
    <scope>NUCLEOTIDE SEQUENCE [LARGE SCALE GENOMIC DNA]</scope>
    <source>
        <strain evidence="2 3">D-2Q-5-6</strain>
    </source>
</reference>
<dbReference type="Pfam" id="PF04402">
    <property type="entry name" value="SIMPL"/>
    <property type="match status" value="1"/>
</dbReference>
<dbReference type="Proteomes" id="UP000321129">
    <property type="component" value="Unassembled WGS sequence"/>
</dbReference>
<proteinExistence type="predicted"/>
<protein>
    <submittedName>
        <fullName evidence="2">SIMPL domain-containing protein</fullName>
    </submittedName>
</protein>